<sequence>MGEQERYKNMLKKVIDATENEKIQTSEDLIRTLVNELTNNIGVKPQQRLVK</sequence>
<keyword evidence="2" id="KW-1185">Reference proteome</keyword>
<dbReference type="EMBL" id="JBHUDE010000034">
    <property type="protein sequence ID" value="MFD1607327.1"/>
    <property type="molecule type" value="Genomic_DNA"/>
</dbReference>
<evidence type="ECO:0000313" key="1">
    <source>
        <dbReference type="EMBL" id="MFD1607327.1"/>
    </source>
</evidence>
<reference evidence="2" key="1">
    <citation type="journal article" date="2019" name="Int. J. Syst. Evol. Microbiol.">
        <title>The Global Catalogue of Microorganisms (GCM) 10K type strain sequencing project: providing services to taxonomists for standard genome sequencing and annotation.</title>
        <authorList>
            <consortium name="The Broad Institute Genomics Platform"/>
            <consortium name="The Broad Institute Genome Sequencing Center for Infectious Disease"/>
            <person name="Wu L."/>
            <person name="Ma J."/>
        </authorList>
    </citation>
    <scope>NUCLEOTIDE SEQUENCE [LARGE SCALE GENOMIC DNA]</scope>
    <source>
        <strain evidence="2">CGMCC 1.12376</strain>
    </source>
</reference>
<organism evidence="1 2">
    <name type="scientific">Oceanobacillus luteolus</name>
    <dbReference type="NCBI Taxonomy" id="1274358"/>
    <lineage>
        <taxon>Bacteria</taxon>
        <taxon>Bacillati</taxon>
        <taxon>Bacillota</taxon>
        <taxon>Bacilli</taxon>
        <taxon>Bacillales</taxon>
        <taxon>Bacillaceae</taxon>
        <taxon>Oceanobacillus</taxon>
    </lineage>
</organism>
<accession>A0ABW4HQD1</accession>
<dbReference type="RefSeq" id="WP_251513098.1">
    <property type="nucleotide sequence ID" value="NZ_JAMBON010000009.1"/>
</dbReference>
<name>A0ABW4HQD1_9BACI</name>
<comment type="caution">
    <text evidence="1">The sequence shown here is derived from an EMBL/GenBank/DDBJ whole genome shotgun (WGS) entry which is preliminary data.</text>
</comment>
<dbReference type="Proteomes" id="UP001597221">
    <property type="component" value="Unassembled WGS sequence"/>
</dbReference>
<protein>
    <submittedName>
        <fullName evidence="1">Uncharacterized protein</fullName>
    </submittedName>
</protein>
<gene>
    <name evidence="1" type="ORF">ACFSBH_06660</name>
</gene>
<proteinExistence type="predicted"/>
<evidence type="ECO:0000313" key="2">
    <source>
        <dbReference type="Proteomes" id="UP001597221"/>
    </source>
</evidence>